<dbReference type="PANTHER" id="PTHR43620:SF7">
    <property type="entry name" value="GLYCEROPHOSPHODIESTER PHOSPHODIESTERASE GDPD5-RELATED"/>
    <property type="match status" value="1"/>
</dbReference>
<dbReference type="PROSITE" id="PS51704">
    <property type="entry name" value="GP_PDE"/>
    <property type="match status" value="1"/>
</dbReference>
<comment type="catalytic activity">
    <reaction evidence="6">
        <text>a sn-glycero-3-phosphodiester + H2O = an alcohol + sn-glycerol 3-phosphate + H(+)</text>
        <dbReference type="Rhea" id="RHEA:12969"/>
        <dbReference type="ChEBI" id="CHEBI:15377"/>
        <dbReference type="ChEBI" id="CHEBI:15378"/>
        <dbReference type="ChEBI" id="CHEBI:30879"/>
        <dbReference type="ChEBI" id="CHEBI:57597"/>
        <dbReference type="ChEBI" id="CHEBI:83408"/>
        <dbReference type="EC" id="3.1.4.46"/>
    </reaction>
</comment>
<gene>
    <name evidence="8" type="ORF">Q7A36_27125</name>
</gene>
<sequence>MDGFATLDGEAPLVIAHRGASGLRPEHTLEAYKLAIQLGADFIEPDLVTTRDGVLIDRHEPELGGTTDVASHPEFADRYTTKMLDGAPVSGWFAEDFTLAEIKTLRAVERIPDIRPGNTQYNGLYEIPTLDEVIALVKQVEAETGRQIGIIPETKHPTYFAEEGTRLDGAPIHTDTSQLLIDTLVRDGFTDPDRVTIQSFETENLIRLQTQIMPKAGIDIPLIQLMNEGGYDITFNFDPSKAALGADPSVYAEFHFPLSADSPTNGDLYTPEALQAMHDLYAELIGPYKDDILPTITLDEPVGGITRQLTGEKTSLVDDAHAAGLKVILYTLRDDLPFASLYPDGTPRPYDQEYRDFIATGVDGFFTDFAGTGRTVVDAVAREISLAPQHDYAF</sequence>
<dbReference type="InterPro" id="IPR017946">
    <property type="entry name" value="PLC-like_Pdiesterase_TIM-brl"/>
</dbReference>
<evidence type="ECO:0000256" key="1">
    <source>
        <dbReference type="ARBA" id="ARBA00007277"/>
    </source>
</evidence>
<evidence type="ECO:0000256" key="4">
    <source>
        <dbReference type="ARBA" id="ARBA00022798"/>
    </source>
</evidence>
<dbReference type="EMBL" id="JAUTWS010000039">
    <property type="protein sequence ID" value="MDO9712045.1"/>
    <property type="molecule type" value="Genomic_DNA"/>
</dbReference>
<comment type="caution">
    <text evidence="8">The sequence shown here is derived from an EMBL/GenBank/DDBJ whole genome shotgun (WGS) entry which is preliminary data.</text>
</comment>
<evidence type="ECO:0000259" key="7">
    <source>
        <dbReference type="PROSITE" id="PS51704"/>
    </source>
</evidence>
<keyword evidence="3" id="KW-0732">Signal</keyword>
<keyword evidence="9" id="KW-1185">Reference proteome</keyword>
<comment type="similarity">
    <text evidence="1">Belongs to the glycerophosphoryl diester phosphodiesterase family.</text>
</comment>
<dbReference type="Gene3D" id="3.20.20.190">
    <property type="entry name" value="Phosphatidylinositol (PI) phosphodiesterase"/>
    <property type="match status" value="1"/>
</dbReference>
<dbReference type="Proteomes" id="UP001243009">
    <property type="component" value="Unassembled WGS sequence"/>
</dbReference>
<proteinExistence type="inferred from homology"/>
<feature type="domain" description="GP-PDE" evidence="7">
    <location>
        <begin position="12"/>
        <end position="377"/>
    </location>
</feature>
<evidence type="ECO:0000313" key="9">
    <source>
        <dbReference type="Proteomes" id="UP001243009"/>
    </source>
</evidence>
<protein>
    <recommendedName>
        <fullName evidence="2">glycerophosphodiester phosphodiesterase</fullName>
        <ecNumber evidence="2">3.1.4.46</ecNumber>
    </recommendedName>
</protein>
<accession>A0ABT9E789</accession>
<reference evidence="8 9" key="1">
    <citation type="submission" date="2023-08" db="EMBL/GenBank/DDBJ databases">
        <title>The draft genome sequence of Paracraurococcus sp. LOR1-02.</title>
        <authorList>
            <person name="Kingkaew E."/>
            <person name="Tanasupawat S."/>
        </authorList>
    </citation>
    <scope>NUCLEOTIDE SEQUENCE [LARGE SCALE GENOMIC DNA]</scope>
    <source>
        <strain evidence="8 9">LOR1-02</strain>
    </source>
</reference>
<dbReference type="EC" id="3.1.4.46" evidence="2"/>
<keyword evidence="5" id="KW-0378">Hydrolase</keyword>
<dbReference type="RefSeq" id="WP_305106901.1">
    <property type="nucleotide sequence ID" value="NZ_JAUTWS010000039.1"/>
</dbReference>
<evidence type="ECO:0000256" key="6">
    <source>
        <dbReference type="ARBA" id="ARBA00047512"/>
    </source>
</evidence>
<keyword evidence="4" id="KW-0319">Glycerol metabolism</keyword>
<evidence type="ECO:0000256" key="3">
    <source>
        <dbReference type="ARBA" id="ARBA00022729"/>
    </source>
</evidence>
<organism evidence="8 9">
    <name type="scientific">Paracraurococcus lichenis</name>
    <dbReference type="NCBI Taxonomy" id="3064888"/>
    <lineage>
        <taxon>Bacteria</taxon>
        <taxon>Pseudomonadati</taxon>
        <taxon>Pseudomonadota</taxon>
        <taxon>Alphaproteobacteria</taxon>
        <taxon>Acetobacterales</taxon>
        <taxon>Roseomonadaceae</taxon>
        <taxon>Paracraurococcus</taxon>
    </lineage>
</organism>
<evidence type="ECO:0000256" key="2">
    <source>
        <dbReference type="ARBA" id="ARBA00012247"/>
    </source>
</evidence>
<evidence type="ECO:0000313" key="8">
    <source>
        <dbReference type="EMBL" id="MDO9712045.1"/>
    </source>
</evidence>
<dbReference type="SUPFAM" id="SSF51695">
    <property type="entry name" value="PLC-like phosphodiesterases"/>
    <property type="match status" value="1"/>
</dbReference>
<evidence type="ECO:0000256" key="5">
    <source>
        <dbReference type="ARBA" id="ARBA00022801"/>
    </source>
</evidence>
<dbReference type="PANTHER" id="PTHR43620">
    <property type="entry name" value="GLYCEROPHOSPHORYL DIESTER PHOSPHODIESTERASE"/>
    <property type="match status" value="1"/>
</dbReference>
<dbReference type="Pfam" id="PF03009">
    <property type="entry name" value="GDPD"/>
    <property type="match status" value="1"/>
</dbReference>
<name>A0ABT9E789_9PROT</name>
<dbReference type="InterPro" id="IPR030395">
    <property type="entry name" value="GP_PDE_dom"/>
</dbReference>